<dbReference type="InterPro" id="IPR050090">
    <property type="entry name" value="Tyrosine_recombinase_XerCD"/>
</dbReference>
<dbReference type="InterPro" id="IPR013762">
    <property type="entry name" value="Integrase-like_cat_sf"/>
</dbReference>
<dbReference type="PANTHER" id="PTHR30349:SF41">
    <property type="entry name" value="INTEGRASE_RECOMBINASE PROTEIN MJ0367-RELATED"/>
    <property type="match status" value="1"/>
</dbReference>
<keyword evidence="4" id="KW-0233">DNA recombination</keyword>
<dbReference type="PROSITE" id="PS51898">
    <property type="entry name" value="TYR_RECOMBINASE"/>
    <property type="match status" value="1"/>
</dbReference>
<evidence type="ECO:0000313" key="7">
    <source>
        <dbReference type="Proteomes" id="UP000250079"/>
    </source>
</evidence>
<dbReference type="OrthoDB" id="9801717at2"/>
<gene>
    <name evidence="6" type="primary">xerD_6</name>
    <name evidence="6" type="ORF">IMCC3135_07765</name>
</gene>
<name>A0A2Z2NPS2_9GAMM</name>
<sequence>MMSSAVEEYLILRRSTGYKLQETADVLRSYLKIAAERGEDYVKVATAIEWARRGTSPARCARRLRVLGLFAEHVRVEDTRHQVIPRDSFPPVRVLRYPPRIFSTSEIVQVLQLTDTLGPPGSIRALTYRTIFGLLFATGLRRAELLRLCFADVQPAGLLIRETKFAKSRQLPLHPSTAAALERYLEVRRALVAETDSLFLSFRRRPLDGSSLLVTFQTLCEQAGIKGAGARRKPRLHDLRHSFAVHALERCSAEREGVERHMLALSTYLGHSKPSDTYWYLEQTPELMRGIANACDKASSGGAP</sequence>
<dbReference type="SUPFAM" id="SSF56349">
    <property type="entry name" value="DNA breaking-rejoining enzymes"/>
    <property type="match status" value="1"/>
</dbReference>
<dbReference type="Pfam" id="PF00589">
    <property type="entry name" value="Phage_integrase"/>
    <property type="match status" value="1"/>
</dbReference>
<dbReference type="GO" id="GO:0006310">
    <property type="term" value="P:DNA recombination"/>
    <property type="evidence" value="ECO:0007669"/>
    <property type="project" value="UniProtKB-KW"/>
</dbReference>
<dbReference type="GO" id="GO:0015074">
    <property type="term" value="P:DNA integration"/>
    <property type="evidence" value="ECO:0007669"/>
    <property type="project" value="UniProtKB-KW"/>
</dbReference>
<dbReference type="AlphaFoldDB" id="A0A2Z2NPS2"/>
<dbReference type="KEGG" id="gai:IMCC3135_07765"/>
<protein>
    <submittedName>
        <fullName evidence="6">Tyrosine recombinase XerD</fullName>
    </submittedName>
</protein>
<dbReference type="Gene3D" id="1.10.443.10">
    <property type="entry name" value="Intergrase catalytic core"/>
    <property type="match status" value="1"/>
</dbReference>
<keyword evidence="7" id="KW-1185">Reference proteome</keyword>
<evidence type="ECO:0000256" key="4">
    <source>
        <dbReference type="ARBA" id="ARBA00023172"/>
    </source>
</evidence>
<dbReference type="InterPro" id="IPR002104">
    <property type="entry name" value="Integrase_catalytic"/>
</dbReference>
<accession>A0A2Z2NPS2</accession>
<proteinExistence type="inferred from homology"/>
<comment type="similarity">
    <text evidence="1">Belongs to the 'phage' integrase family.</text>
</comment>
<dbReference type="PANTHER" id="PTHR30349">
    <property type="entry name" value="PHAGE INTEGRASE-RELATED"/>
    <property type="match status" value="1"/>
</dbReference>
<dbReference type="InterPro" id="IPR011010">
    <property type="entry name" value="DNA_brk_join_enz"/>
</dbReference>
<dbReference type="EMBL" id="CP018632">
    <property type="protein sequence ID" value="ASJ71658.1"/>
    <property type="molecule type" value="Genomic_DNA"/>
</dbReference>
<evidence type="ECO:0000256" key="1">
    <source>
        <dbReference type="ARBA" id="ARBA00008857"/>
    </source>
</evidence>
<keyword evidence="3" id="KW-0238">DNA-binding</keyword>
<dbReference type="Proteomes" id="UP000250079">
    <property type="component" value="Chromosome"/>
</dbReference>
<dbReference type="GO" id="GO:0003677">
    <property type="term" value="F:DNA binding"/>
    <property type="evidence" value="ECO:0007669"/>
    <property type="project" value="UniProtKB-KW"/>
</dbReference>
<feature type="domain" description="Tyr recombinase" evidence="5">
    <location>
        <begin position="97"/>
        <end position="293"/>
    </location>
</feature>
<reference evidence="6 7" key="1">
    <citation type="submission" date="2016-12" db="EMBL/GenBank/DDBJ databases">
        <authorList>
            <person name="Song W.-J."/>
            <person name="Kurnit D.M."/>
        </authorList>
    </citation>
    <scope>NUCLEOTIDE SEQUENCE [LARGE SCALE GENOMIC DNA]</scope>
    <source>
        <strain evidence="6 7">IMCC3135</strain>
    </source>
</reference>
<evidence type="ECO:0000256" key="2">
    <source>
        <dbReference type="ARBA" id="ARBA00022908"/>
    </source>
</evidence>
<evidence type="ECO:0000256" key="3">
    <source>
        <dbReference type="ARBA" id="ARBA00023125"/>
    </source>
</evidence>
<evidence type="ECO:0000313" key="6">
    <source>
        <dbReference type="EMBL" id="ASJ71658.1"/>
    </source>
</evidence>
<evidence type="ECO:0000259" key="5">
    <source>
        <dbReference type="PROSITE" id="PS51898"/>
    </source>
</evidence>
<keyword evidence="2" id="KW-0229">DNA integration</keyword>
<organism evidence="6 7">
    <name type="scientific">Granulosicoccus antarcticus IMCC3135</name>
    <dbReference type="NCBI Taxonomy" id="1192854"/>
    <lineage>
        <taxon>Bacteria</taxon>
        <taxon>Pseudomonadati</taxon>
        <taxon>Pseudomonadota</taxon>
        <taxon>Gammaproteobacteria</taxon>
        <taxon>Chromatiales</taxon>
        <taxon>Granulosicoccaceae</taxon>
        <taxon>Granulosicoccus</taxon>
    </lineage>
</organism>